<evidence type="ECO:0000313" key="4">
    <source>
        <dbReference type="Proteomes" id="UP000281741"/>
    </source>
</evidence>
<evidence type="ECO:0000313" key="1">
    <source>
        <dbReference type="EMBL" id="AZA87131.1"/>
    </source>
</evidence>
<reference evidence="3 4" key="1">
    <citation type="submission" date="2018-11" db="EMBL/GenBank/DDBJ databases">
        <title>Proposal to divide the Flavobacteriaceae and reorganize its genera based on Amino Acid Identity values calculated from whole genome sequences.</title>
        <authorList>
            <person name="Nicholson A.C."/>
            <person name="Gulvik C.A."/>
            <person name="Whitney A.M."/>
            <person name="Humrighouse B.W."/>
            <person name="Bell M."/>
            <person name="Holmes B."/>
            <person name="Steigerwalt A.G."/>
            <person name="Villarma A."/>
            <person name="Sheth M."/>
            <person name="Batra D."/>
            <person name="Pryor J."/>
            <person name="Bernardet J.-F."/>
            <person name="Hugo C."/>
            <person name="Kampfer P."/>
            <person name="Newman J."/>
            <person name="McQuiston J.R."/>
        </authorList>
    </citation>
    <scope>NUCLEOTIDE SEQUENCE [LARGE SCALE GENOMIC DNA]</scope>
    <source>
        <strain evidence="1 3">G0207</strain>
        <strain evidence="2 4">H5143</strain>
    </source>
</reference>
<proteinExistence type="predicted"/>
<protein>
    <submittedName>
        <fullName evidence="1">Uncharacterized protein</fullName>
    </submittedName>
</protein>
<keyword evidence="4" id="KW-1185">Reference proteome</keyword>
<evidence type="ECO:0000313" key="2">
    <source>
        <dbReference type="EMBL" id="AZA95560.1"/>
    </source>
</evidence>
<evidence type="ECO:0000313" key="3">
    <source>
        <dbReference type="Proteomes" id="UP000274073"/>
    </source>
</evidence>
<dbReference type="Proteomes" id="UP000274073">
    <property type="component" value="Chromosome"/>
</dbReference>
<dbReference type="RefSeq" id="WP_123854440.1">
    <property type="nucleotide sequence ID" value="NZ_CP033912.1"/>
</dbReference>
<sequence length="65" mass="7823">MTQKDQLKVMRAGFTIIRADEHNLQLKFKDRNNLHWKILRSGFSSKSALQREKKEFLKMNLFIED</sequence>
<dbReference type="AlphaFoldDB" id="A0AAD0YA57"/>
<organism evidence="1 3">
    <name type="scientific">Chryseobacterium shandongense</name>
    <dbReference type="NCBI Taxonomy" id="1493872"/>
    <lineage>
        <taxon>Bacteria</taxon>
        <taxon>Pseudomonadati</taxon>
        <taxon>Bacteroidota</taxon>
        <taxon>Flavobacteriia</taxon>
        <taxon>Flavobacteriales</taxon>
        <taxon>Weeksellaceae</taxon>
        <taxon>Chryseobacterium group</taxon>
        <taxon>Chryseobacterium</taxon>
    </lineage>
</organism>
<gene>
    <name evidence="1" type="ORF">EG349_10205</name>
    <name evidence="2" type="ORF">EG353_08280</name>
</gene>
<accession>A0AAD0YA57</accession>
<dbReference type="EMBL" id="CP033912">
    <property type="protein sequence ID" value="AZA95560.1"/>
    <property type="molecule type" value="Genomic_DNA"/>
</dbReference>
<dbReference type="EMBL" id="CP033915">
    <property type="protein sequence ID" value="AZA87131.1"/>
    <property type="molecule type" value="Genomic_DNA"/>
</dbReference>
<name>A0AAD0YA57_9FLAO</name>
<dbReference type="Proteomes" id="UP000281741">
    <property type="component" value="Chromosome"/>
</dbReference>